<evidence type="ECO:0000313" key="1">
    <source>
        <dbReference type="Proteomes" id="UP000887565"/>
    </source>
</evidence>
<dbReference type="WBParaSite" id="nRc.2.0.1.t38646-RA">
    <property type="protein sequence ID" value="nRc.2.0.1.t38646-RA"/>
    <property type="gene ID" value="nRc.2.0.1.g38646"/>
</dbReference>
<keyword evidence="1" id="KW-1185">Reference proteome</keyword>
<organism evidence="1 2">
    <name type="scientific">Romanomermis culicivorax</name>
    <name type="common">Nematode worm</name>
    <dbReference type="NCBI Taxonomy" id="13658"/>
    <lineage>
        <taxon>Eukaryota</taxon>
        <taxon>Metazoa</taxon>
        <taxon>Ecdysozoa</taxon>
        <taxon>Nematoda</taxon>
        <taxon>Enoplea</taxon>
        <taxon>Dorylaimia</taxon>
        <taxon>Mermithida</taxon>
        <taxon>Mermithoidea</taxon>
        <taxon>Mermithidae</taxon>
        <taxon>Romanomermis</taxon>
    </lineage>
</organism>
<dbReference type="Proteomes" id="UP000887565">
    <property type="component" value="Unplaced"/>
</dbReference>
<dbReference type="AlphaFoldDB" id="A0A915KLF5"/>
<protein>
    <submittedName>
        <fullName evidence="2">Uncharacterized protein</fullName>
    </submittedName>
</protein>
<proteinExistence type="predicted"/>
<reference evidence="2" key="1">
    <citation type="submission" date="2022-11" db="UniProtKB">
        <authorList>
            <consortium name="WormBaseParasite"/>
        </authorList>
    </citation>
    <scope>IDENTIFICATION</scope>
</reference>
<evidence type="ECO:0000313" key="2">
    <source>
        <dbReference type="WBParaSite" id="nRc.2.0.1.t38646-RA"/>
    </source>
</evidence>
<name>A0A915KLF5_ROMCU</name>
<sequence length="131" mass="14649">MKDYKIYIRDSYRGGDWEMPNGTGATRSPTQTAISGTANGYAAKKHCPALNWSDFLQVRSEAEVIYIKIRVLVECVVRKYHSSYSTIILVRANWKDSAANRATYAASREDEDAEDNNDDAQTLVTMDGGKC</sequence>
<accession>A0A915KLF5</accession>